<sequence>MENNWQNLISINPDIRFGKPIITGTRICVSDILSWLANGMSFDDIIEDFPELKKEHIFAALAFAANRENITKIIAA</sequence>
<dbReference type="InterPro" id="IPR036388">
    <property type="entry name" value="WH-like_DNA-bd_sf"/>
</dbReference>
<evidence type="ECO:0000313" key="1">
    <source>
        <dbReference type="EMBL" id="CAD0004541.1"/>
    </source>
</evidence>
<dbReference type="PANTHER" id="PTHR34849">
    <property type="entry name" value="SSL5025 PROTEIN"/>
    <property type="match status" value="1"/>
</dbReference>
<dbReference type="PANTHER" id="PTHR34849:SF5">
    <property type="entry name" value="SSL2733 PROTEIN"/>
    <property type="match status" value="1"/>
</dbReference>
<dbReference type="InterPro" id="IPR007367">
    <property type="entry name" value="DUF433"/>
</dbReference>
<reference evidence="1 2" key="1">
    <citation type="submission" date="2020-06" db="EMBL/GenBank/DDBJ databases">
        <authorList>
            <person name="Criscuolo A."/>
        </authorList>
    </citation>
    <scope>NUCLEOTIDE SEQUENCE [LARGE SCALE GENOMIC DNA]</scope>
    <source>
        <strain evidence="2">CIP 111411</strain>
    </source>
</reference>
<evidence type="ECO:0000313" key="2">
    <source>
        <dbReference type="Proteomes" id="UP000530060"/>
    </source>
</evidence>
<dbReference type="AlphaFoldDB" id="A0A6V6YYH8"/>
<accession>A0A6V6YYH8</accession>
<organism evidence="1 2">
    <name type="scientific">Flavobacterium salmonis</name>
    <dbReference type="NCBI Taxonomy" id="2654844"/>
    <lineage>
        <taxon>Bacteria</taxon>
        <taxon>Pseudomonadati</taxon>
        <taxon>Bacteroidota</taxon>
        <taxon>Flavobacteriia</taxon>
        <taxon>Flavobacteriales</taxon>
        <taxon>Flavobacteriaceae</taxon>
        <taxon>Flavobacterium</taxon>
    </lineage>
</organism>
<dbReference type="InterPro" id="IPR009057">
    <property type="entry name" value="Homeodomain-like_sf"/>
</dbReference>
<dbReference type="RefSeq" id="WP_078226156.1">
    <property type="nucleotide sequence ID" value="NZ_CAIJDP010000068.1"/>
</dbReference>
<dbReference type="EMBL" id="CAIJDP010000068">
    <property type="protein sequence ID" value="CAD0004541.1"/>
    <property type="molecule type" value="Genomic_DNA"/>
</dbReference>
<gene>
    <name evidence="1" type="ORF">FLAT13_02330</name>
</gene>
<dbReference type="Proteomes" id="UP000530060">
    <property type="component" value="Unassembled WGS sequence"/>
</dbReference>
<proteinExistence type="predicted"/>
<dbReference type="Pfam" id="PF04255">
    <property type="entry name" value="DUF433"/>
    <property type="match status" value="1"/>
</dbReference>
<dbReference type="Gene3D" id="1.10.10.10">
    <property type="entry name" value="Winged helix-like DNA-binding domain superfamily/Winged helix DNA-binding domain"/>
    <property type="match status" value="1"/>
</dbReference>
<protein>
    <recommendedName>
        <fullName evidence="3">DUF433 domain-containing protein</fullName>
    </recommendedName>
</protein>
<evidence type="ECO:0008006" key="3">
    <source>
        <dbReference type="Google" id="ProtNLM"/>
    </source>
</evidence>
<name>A0A6V6YYH8_9FLAO</name>
<comment type="caution">
    <text evidence="1">The sequence shown here is derived from an EMBL/GenBank/DDBJ whole genome shotgun (WGS) entry which is preliminary data.</text>
</comment>
<dbReference type="SUPFAM" id="SSF46689">
    <property type="entry name" value="Homeodomain-like"/>
    <property type="match status" value="1"/>
</dbReference>
<keyword evidence="2" id="KW-1185">Reference proteome</keyword>